<organism evidence="1">
    <name type="scientific">Timema monikensis</name>
    <dbReference type="NCBI Taxonomy" id="170555"/>
    <lineage>
        <taxon>Eukaryota</taxon>
        <taxon>Metazoa</taxon>
        <taxon>Ecdysozoa</taxon>
        <taxon>Arthropoda</taxon>
        <taxon>Hexapoda</taxon>
        <taxon>Insecta</taxon>
        <taxon>Pterygota</taxon>
        <taxon>Neoptera</taxon>
        <taxon>Polyneoptera</taxon>
        <taxon>Phasmatodea</taxon>
        <taxon>Timematodea</taxon>
        <taxon>Timematoidea</taxon>
        <taxon>Timematidae</taxon>
        <taxon>Timema</taxon>
    </lineage>
</organism>
<protein>
    <submittedName>
        <fullName evidence="1">Uncharacterized protein</fullName>
    </submittedName>
</protein>
<dbReference type="AlphaFoldDB" id="A0A7R9EDB2"/>
<accession>A0A7R9EDB2</accession>
<name>A0A7R9EDB2_9NEOP</name>
<proteinExistence type="predicted"/>
<dbReference type="EMBL" id="OB795226">
    <property type="protein sequence ID" value="CAD7431889.1"/>
    <property type="molecule type" value="Genomic_DNA"/>
</dbReference>
<evidence type="ECO:0000313" key="1">
    <source>
        <dbReference type="EMBL" id="CAD7431889.1"/>
    </source>
</evidence>
<reference evidence="1" key="1">
    <citation type="submission" date="2020-11" db="EMBL/GenBank/DDBJ databases">
        <authorList>
            <person name="Tran Van P."/>
        </authorList>
    </citation>
    <scope>NUCLEOTIDE SEQUENCE</scope>
</reference>
<sequence>MLSPTAEDGEIEEVHPYLRGERVENHIGKTTFSKLDRDSSPDILLVDGSLVYCEGCTLDHAATKEDFLLWHHTLKAERVTKGCAVVFREVLDRGRRQIKDAEGNVEKRHPHERKEGMGKAIVLGPIWKTTPNAANQDSNLSLSITGDPVYFKTNALDCVITGSIKSEGRLHLTDMSISTTKVDPNKQDWFYKSFLNSQKPVFNSPHIVREARGAAVNIIGFRGAVIWKRLGTTIRPPERVTNKIIIPSHVKRATQATIGALSMKQSIFRSRFDQKPASVVERFKVSLSCHTDLLITGRYYLLQNKSMAPVRNQAIPTKRPTSISEDSANLCVYRMSCGQHNETSSR</sequence>
<gene>
    <name evidence="1" type="ORF">TMSB3V08_LOCUS8609</name>
</gene>